<dbReference type="AlphaFoldDB" id="A0A2T5V6L7"/>
<name>A0A2T5V6L7_9HYPH</name>
<dbReference type="Pfam" id="PF02538">
    <property type="entry name" value="Hydantoinase_B"/>
    <property type="match status" value="1"/>
</dbReference>
<dbReference type="GO" id="GO:0005829">
    <property type="term" value="C:cytosol"/>
    <property type="evidence" value="ECO:0007669"/>
    <property type="project" value="TreeGrafter"/>
</dbReference>
<evidence type="ECO:0000313" key="3">
    <source>
        <dbReference type="Proteomes" id="UP000244081"/>
    </source>
</evidence>
<proteinExistence type="predicted"/>
<gene>
    <name evidence="2" type="ORF">C8N35_107108</name>
</gene>
<protein>
    <submittedName>
        <fullName evidence="2">N-methylhydantoinase B</fullName>
    </submittedName>
</protein>
<sequence>MDQRVKEHPVDPITVEVVRNAIVAYADEMADVLSKSAYNMMIYEVRDYCCGLLDTQGRMIAQNRGGLPIFLADLGVAVKDGIKRYGLDGFAAGDVVVMNHGTVCGQHLNNVVVYAPCFHAGELVGFAATRAHWVDIGGSRWGFSYNATSDVFAEGLQMRSLKVMQAGEPNETLMQILRDNIRSADAALGDLRAQTAACQIGAQRFGELVARYTRKGVADCVSLVWEQADKAVRQVVAAIPDGRYEAESFIDNDGFNLDRPLRVKVAVEISGACMTIDLSDMNPQVESSVNSGRSGGIACARVAFKALTSPDLDVNEGCFRALDVVLPEGTMLSARPPAALGQWSIIMPTVIDTILKALACAIPDRIPAAHKGDLGGCSFHGVDDNGAPFLLMNIFGGGWGGRPHGDGASASMSVCQGDVRNTPVELQEIKYPFIIERHALRPDSGGAGRFRGGLGVELTYRCLCRCRGNLGFDRTLTPPWGLAGGHDGVTAIGIIERADGTVERVLKATGLAFEPGDRITFLTAGGGGYGDPALRDPDLVRADIDNGLVTREAAERDYGVRCADAASASTDPPGALAAQ</sequence>
<comment type="caution">
    <text evidence="2">The sequence shown here is derived from an EMBL/GenBank/DDBJ whole genome shotgun (WGS) entry which is preliminary data.</text>
</comment>
<evidence type="ECO:0000313" key="2">
    <source>
        <dbReference type="EMBL" id="PTW59395.1"/>
    </source>
</evidence>
<dbReference type="PANTHER" id="PTHR11365">
    <property type="entry name" value="5-OXOPROLINASE RELATED"/>
    <property type="match status" value="1"/>
</dbReference>
<dbReference type="GO" id="GO:0006749">
    <property type="term" value="P:glutathione metabolic process"/>
    <property type="evidence" value="ECO:0007669"/>
    <property type="project" value="TreeGrafter"/>
</dbReference>
<dbReference type="OrthoDB" id="9761586at2"/>
<evidence type="ECO:0000259" key="1">
    <source>
        <dbReference type="Pfam" id="PF02538"/>
    </source>
</evidence>
<feature type="domain" description="Hydantoinase B/oxoprolinase" evidence="1">
    <location>
        <begin position="11"/>
        <end position="532"/>
    </location>
</feature>
<reference evidence="2 3" key="1">
    <citation type="submission" date="2018-04" db="EMBL/GenBank/DDBJ databases">
        <title>Genomic Encyclopedia of Archaeal and Bacterial Type Strains, Phase II (KMG-II): from individual species to whole genera.</title>
        <authorList>
            <person name="Goeker M."/>
        </authorList>
    </citation>
    <scope>NUCLEOTIDE SEQUENCE [LARGE SCALE GENOMIC DNA]</scope>
    <source>
        <strain evidence="2 3">DSM 23382</strain>
    </source>
</reference>
<dbReference type="Proteomes" id="UP000244081">
    <property type="component" value="Unassembled WGS sequence"/>
</dbReference>
<accession>A0A2T5V6L7</accession>
<keyword evidence="3" id="KW-1185">Reference proteome</keyword>
<dbReference type="GO" id="GO:0017168">
    <property type="term" value="F:5-oxoprolinase (ATP-hydrolyzing) activity"/>
    <property type="evidence" value="ECO:0007669"/>
    <property type="project" value="TreeGrafter"/>
</dbReference>
<organism evidence="2 3">
    <name type="scientific">Breoghania corrubedonensis</name>
    <dbReference type="NCBI Taxonomy" id="665038"/>
    <lineage>
        <taxon>Bacteria</taxon>
        <taxon>Pseudomonadati</taxon>
        <taxon>Pseudomonadota</taxon>
        <taxon>Alphaproteobacteria</taxon>
        <taxon>Hyphomicrobiales</taxon>
        <taxon>Stappiaceae</taxon>
        <taxon>Breoghania</taxon>
    </lineage>
</organism>
<dbReference type="PANTHER" id="PTHR11365:SF23">
    <property type="entry name" value="HYPOTHETICAL 5-OXOPROLINASE (EUROFUNG)-RELATED"/>
    <property type="match status" value="1"/>
</dbReference>
<dbReference type="InterPro" id="IPR045079">
    <property type="entry name" value="Oxoprolinase-like"/>
</dbReference>
<dbReference type="EMBL" id="QAYG01000007">
    <property type="protein sequence ID" value="PTW59395.1"/>
    <property type="molecule type" value="Genomic_DNA"/>
</dbReference>
<dbReference type="InterPro" id="IPR003692">
    <property type="entry name" value="Hydantoinase_B"/>
</dbReference>